<keyword evidence="3" id="KW-1185">Reference proteome</keyword>
<dbReference type="Gene3D" id="6.10.250.660">
    <property type="match status" value="2"/>
</dbReference>
<reference evidence="2" key="1">
    <citation type="journal article" date="2014" name="Int. J. Syst. Evol. Microbiol.">
        <title>Complete genome sequence of Corynebacterium casei LMG S-19264T (=DSM 44701T), isolated from a smear-ripened cheese.</title>
        <authorList>
            <consortium name="US DOE Joint Genome Institute (JGI-PGF)"/>
            <person name="Walter F."/>
            <person name="Albersmeier A."/>
            <person name="Kalinowski J."/>
            <person name="Ruckert C."/>
        </authorList>
    </citation>
    <scope>NUCLEOTIDE SEQUENCE</scope>
    <source>
        <strain evidence="2">JCM 3091</strain>
    </source>
</reference>
<accession>A0A8J3BK15</accession>
<evidence type="ECO:0000313" key="2">
    <source>
        <dbReference type="EMBL" id="GGK27957.1"/>
    </source>
</evidence>
<feature type="compositionally biased region" description="Pro residues" evidence="1">
    <location>
        <begin position="312"/>
        <end position="321"/>
    </location>
</feature>
<feature type="compositionally biased region" description="Basic and acidic residues" evidence="1">
    <location>
        <begin position="172"/>
        <end position="191"/>
    </location>
</feature>
<sequence length="486" mass="50959">MTSQGQRFRRRALRRGYKVDEVDGFLDRVEATLSGAESDAPVSAQEVHDVVFRVRFGGYDEWQVDLHLDRVERQLAEREESGGRVVSRDTDLGRPAGRGEPRRDPERAAAAARPGEGNREAYAGRYDGPPGAGREPGAFAGRGGEDRGYGDRDEPGYPPNQTFPGRGLGRHGKAEMTNEMHRLPEREDPRYGEPPPGAPYGGPARPEPAGPPVGYRDREQTGPPPGYGDRAPAGPPPGYGDRGREPAGPPPGYVERDRDRGPAGPPAGYGDRGPAGPPPGYGDRDAPPSRYGERQPAGPGPYGGGDPSGYPERPPAGPPPGYAERDPAGPGLGRPPRAEPGYGQDPQEPGGYGRGRPEPGYPPPGGGYGGRPEPGYGGPGPGGPGPGGGFGGAPSAGPPGGGLPPAAQRVDALRRGFQPRRFGSGYDPAEVDRLFEGIISALAGRGPMPASPGELERARFGLVPGGYFEAEVESALREVGDILRRF</sequence>
<dbReference type="NCBIfam" id="TIGR03544">
    <property type="entry name" value="DivI1A_domain"/>
    <property type="match status" value="2"/>
</dbReference>
<evidence type="ECO:0008006" key="4">
    <source>
        <dbReference type="Google" id="ProtNLM"/>
    </source>
</evidence>
<gene>
    <name evidence="2" type="ORF">GCM10010124_20680</name>
</gene>
<feature type="compositionally biased region" description="Basic and acidic residues" evidence="1">
    <location>
        <begin position="76"/>
        <end position="107"/>
    </location>
</feature>
<dbReference type="Proteomes" id="UP000662200">
    <property type="component" value="Unassembled WGS sequence"/>
</dbReference>
<feature type="region of interest" description="Disordered" evidence="1">
    <location>
        <begin position="76"/>
        <end position="428"/>
    </location>
</feature>
<feature type="compositionally biased region" description="Gly residues" evidence="1">
    <location>
        <begin position="366"/>
        <end position="400"/>
    </location>
</feature>
<dbReference type="InterPro" id="IPR019933">
    <property type="entry name" value="DivIVA_domain"/>
</dbReference>
<feature type="compositionally biased region" description="Basic and acidic residues" evidence="1">
    <location>
        <begin position="282"/>
        <end position="293"/>
    </location>
</feature>
<dbReference type="AlphaFoldDB" id="A0A8J3BK15"/>
<evidence type="ECO:0000313" key="3">
    <source>
        <dbReference type="Proteomes" id="UP000662200"/>
    </source>
</evidence>
<dbReference type="EMBL" id="BMQC01000006">
    <property type="protein sequence ID" value="GGK27957.1"/>
    <property type="molecule type" value="Genomic_DNA"/>
</dbReference>
<reference evidence="2" key="2">
    <citation type="submission" date="2020-09" db="EMBL/GenBank/DDBJ databases">
        <authorList>
            <person name="Sun Q."/>
            <person name="Ohkuma M."/>
        </authorList>
    </citation>
    <scope>NUCLEOTIDE SEQUENCE</scope>
    <source>
        <strain evidence="2">JCM 3091</strain>
    </source>
</reference>
<evidence type="ECO:0000256" key="1">
    <source>
        <dbReference type="SAM" id="MobiDB-lite"/>
    </source>
</evidence>
<dbReference type="RefSeq" id="WP_189114037.1">
    <property type="nucleotide sequence ID" value="NZ_BMQC01000006.1"/>
</dbReference>
<name>A0A8J3BK15_9ACTN</name>
<feature type="compositionally biased region" description="Basic and acidic residues" evidence="1">
    <location>
        <begin position="143"/>
        <end position="155"/>
    </location>
</feature>
<proteinExistence type="predicted"/>
<comment type="caution">
    <text evidence="2">The sequence shown here is derived from an EMBL/GenBank/DDBJ whole genome shotgun (WGS) entry which is preliminary data.</text>
</comment>
<organism evidence="2 3">
    <name type="scientific">Pilimelia terevasa</name>
    <dbReference type="NCBI Taxonomy" id="53372"/>
    <lineage>
        <taxon>Bacteria</taxon>
        <taxon>Bacillati</taxon>
        <taxon>Actinomycetota</taxon>
        <taxon>Actinomycetes</taxon>
        <taxon>Micromonosporales</taxon>
        <taxon>Micromonosporaceae</taxon>
        <taxon>Pilimelia</taxon>
    </lineage>
</organism>
<protein>
    <recommendedName>
        <fullName evidence="4">DivIVA domain-containing protein</fullName>
    </recommendedName>
</protein>